<dbReference type="Ensembl" id="ENSAZOT00000032626.1">
    <property type="protein sequence ID" value="ENSAZOP00000030497.1"/>
    <property type="gene ID" value="ENSAZOG00000018982.1"/>
</dbReference>
<dbReference type="Pfam" id="PF00078">
    <property type="entry name" value="RVT_1"/>
    <property type="match status" value="1"/>
</dbReference>
<dbReference type="GO" id="GO:0004190">
    <property type="term" value="F:aspartic-type endopeptidase activity"/>
    <property type="evidence" value="ECO:0007669"/>
    <property type="project" value="InterPro"/>
</dbReference>
<dbReference type="InterPro" id="IPR021109">
    <property type="entry name" value="Peptidase_aspartic_dom_sf"/>
</dbReference>
<dbReference type="Gene3D" id="2.40.70.10">
    <property type="entry name" value="Acid Proteases"/>
    <property type="match status" value="1"/>
</dbReference>
<dbReference type="InterPro" id="IPR000477">
    <property type="entry name" value="RT_dom"/>
</dbReference>
<dbReference type="InterPro" id="IPR051320">
    <property type="entry name" value="Viral_Replic_Matur_Polypro"/>
</dbReference>
<dbReference type="PANTHER" id="PTHR33064">
    <property type="entry name" value="POL PROTEIN"/>
    <property type="match status" value="1"/>
</dbReference>
<dbReference type="SUPFAM" id="SSF56672">
    <property type="entry name" value="DNA/RNA polymerases"/>
    <property type="match status" value="1"/>
</dbReference>
<dbReference type="PROSITE" id="PS50878">
    <property type="entry name" value="RT_POL"/>
    <property type="match status" value="1"/>
</dbReference>
<dbReference type="InterPro" id="IPR043128">
    <property type="entry name" value="Rev_trsase/Diguanyl_cyclase"/>
</dbReference>
<accession>A0A8B9VWE6</accession>
<dbReference type="InterPro" id="IPR043502">
    <property type="entry name" value="DNA/RNA_pol_sf"/>
</dbReference>
<reference evidence="6" key="2">
    <citation type="submission" date="2025-09" db="UniProtKB">
        <authorList>
            <consortium name="Ensembl"/>
        </authorList>
    </citation>
    <scope>IDENTIFICATION</scope>
</reference>
<dbReference type="EC" id="3.1.26.4" evidence="2"/>
<dbReference type="InterPro" id="IPR001995">
    <property type="entry name" value="Peptidase_A2_cat"/>
</dbReference>
<dbReference type="Pfam" id="PF00077">
    <property type="entry name" value="RVP"/>
    <property type="match status" value="1"/>
</dbReference>
<dbReference type="Proteomes" id="UP000694549">
    <property type="component" value="Unplaced"/>
</dbReference>
<evidence type="ECO:0000313" key="7">
    <source>
        <dbReference type="Proteomes" id="UP000694549"/>
    </source>
</evidence>
<dbReference type="InterPro" id="IPR018061">
    <property type="entry name" value="Retropepsins"/>
</dbReference>
<evidence type="ECO:0000259" key="5">
    <source>
        <dbReference type="PROSITE" id="PS50878"/>
    </source>
</evidence>
<evidence type="ECO:0000256" key="3">
    <source>
        <dbReference type="ARBA" id="ARBA00022801"/>
    </source>
</evidence>
<name>A0A8B9VWE6_9AVES</name>
<dbReference type="AlphaFoldDB" id="A0A8B9VWE6"/>
<proteinExistence type="inferred from homology"/>
<organism evidence="6 7">
    <name type="scientific">Anas zonorhyncha</name>
    <name type="common">Eastern spot-billed duck</name>
    <dbReference type="NCBI Taxonomy" id="75864"/>
    <lineage>
        <taxon>Eukaryota</taxon>
        <taxon>Metazoa</taxon>
        <taxon>Chordata</taxon>
        <taxon>Craniata</taxon>
        <taxon>Vertebrata</taxon>
        <taxon>Euteleostomi</taxon>
        <taxon>Archelosauria</taxon>
        <taxon>Archosauria</taxon>
        <taxon>Dinosauria</taxon>
        <taxon>Saurischia</taxon>
        <taxon>Theropoda</taxon>
        <taxon>Coelurosauria</taxon>
        <taxon>Aves</taxon>
        <taxon>Neognathae</taxon>
        <taxon>Galloanserae</taxon>
        <taxon>Anseriformes</taxon>
        <taxon>Anatidae</taxon>
        <taxon>Anatinae</taxon>
        <taxon>Anas</taxon>
    </lineage>
</organism>
<dbReference type="GO" id="GO:0004523">
    <property type="term" value="F:RNA-DNA hybrid ribonuclease activity"/>
    <property type="evidence" value="ECO:0007669"/>
    <property type="project" value="UniProtKB-EC"/>
</dbReference>
<reference evidence="6" key="1">
    <citation type="submission" date="2025-08" db="UniProtKB">
        <authorList>
            <consortium name="Ensembl"/>
        </authorList>
    </citation>
    <scope>IDENTIFICATION</scope>
</reference>
<dbReference type="GO" id="GO:0006508">
    <property type="term" value="P:proteolysis"/>
    <property type="evidence" value="ECO:0007669"/>
    <property type="project" value="InterPro"/>
</dbReference>
<sequence length="353" mass="39633">TNNGGRNKIEFLIDTGAERSTVQNLPLGCEISTEKVQVIGAKGEPFGVPIIKEVLIESDSKLGVGSLLLVPEAEYNLLGRDLIIELGISLEVVDKELKIRLCPLRAEDEQSINPEVWYTPESVGRLNIKPFKVTITNPGVPMRIKQSPLSEEGRRGLKPEIQRLLQGLLEPCMSPFNTPILPVKKKDGKYRLVHDLREINKRTVTRFPVVANPHTLLGQLHPDDQWYSVVDLKDAFWACPLEEGSRDYFAFEWEDPDTHQKQQLQWTVLPQEFTESPNLFGQALEQILQNYDRPPGVTLVQYVDDLLLAGSDKDAVRQASIQLLNFLSLQGLKVSKSKLKSIGRLGIGSPTFH</sequence>
<dbReference type="PANTHER" id="PTHR33064:SF38">
    <property type="entry name" value="LRRGT00076-LIKE"/>
    <property type="match status" value="1"/>
</dbReference>
<dbReference type="SUPFAM" id="SSF50630">
    <property type="entry name" value="Acid proteases"/>
    <property type="match status" value="1"/>
</dbReference>
<feature type="domain" description="Peptidase A2" evidence="4">
    <location>
        <begin position="9"/>
        <end position="82"/>
    </location>
</feature>
<evidence type="ECO:0000259" key="4">
    <source>
        <dbReference type="PROSITE" id="PS50175"/>
    </source>
</evidence>
<evidence type="ECO:0000256" key="2">
    <source>
        <dbReference type="ARBA" id="ARBA00012180"/>
    </source>
</evidence>
<evidence type="ECO:0000313" key="6">
    <source>
        <dbReference type="Ensembl" id="ENSAZOP00000030497.1"/>
    </source>
</evidence>
<protein>
    <recommendedName>
        <fullName evidence="2">ribonuclease H</fullName>
        <ecNumber evidence="2">3.1.26.4</ecNumber>
    </recommendedName>
</protein>
<dbReference type="PROSITE" id="PS50175">
    <property type="entry name" value="ASP_PROT_RETROV"/>
    <property type="match status" value="1"/>
</dbReference>
<keyword evidence="7" id="KW-1185">Reference proteome</keyword>
<dbReference type="Gene3D" id="3.10.10.10">
    <property type="entry name" value="HIV Type 1 Reverse Transcriptase, subunit A, domain 1"/>
    <property type="match status" value="1"/>
</dbReference>
<keyword evidence="3" id="KW-0378">Hydrolase</keyword>
<feature type="domain" description="Reverse transcriptase" evidence="5">
    <location>
        <begin position="162"/>
        <end position="353"/>
    </location>
</feature>
<dbReference type="Gene3D" id="3.30.70.270">
    <property type="match status" value="1"/>
</dbReference>
<evidence type="ECO:0000256" key="1">
    <source>
        <dbReference type="ARBA" id="ARBA00010879"/>
    </source>
</evidence>
<comment type="similarity">
    <text evidence="1">Belongs to the beta type-B retroviral polymerase family. HERV class-II K(HML-2) pol subfamily.</text>
</comment>